<evidence type="ECO:0000259" key="3">
    <source>
        <dbReference type="Pfam" id="PF00561"/>
    </source>
</evidence>
<evidence type="ECO:0000313" key="5">
    <source>
        <dbReference type="Proteomes" id="UP000248646"/>
    </source>
</evidence>
<evidence type="ECO:0000256" key="2">
    <source>
        <dbReference type="ARBA" id="ARBA00038115"/>
    </source>
</evidence>
<dbReference type="SUPFAM" id="SSF53474">
    <property type="entry name" value="alpha/beta-Hydrolases"/>
    <property type="match status" value="1"/>
</dbReference>
<sequence>MINQSINIVSNKLNLSGVLELPLNSSYTQVPLIVFLHGFVGSKVGEHRLFVKASRYFVEKGYGVFRFDFSGCGESDGDYADVTVTNQLNEVQSVLNYLSTNKKVDAENIILIGHSLGGAVASITAARDKRISKLILWSPVGKPFEDITGILGEVNVATAKSKGKVDYNGFYVSHKFLEDLKNHQPLEAICSYKDEAFIIHAKEDEDVPKEHANRYFEALDQRGCKKEVDKHFIDHADHTFSSYAFEEELFSKSFKWIENFTAFSTRIAL</sequence>
<organism evidence="4 5">
    <name type="scientific">Psychrobacillus insolitus</name>
    <dbReference type="NCBI Taxonomy" id="1461"/>
    <lineage>
        <taxon>Bacteria</taxon>
        <taxon>Bacillati</taxon>
        <taxon>Bacillota</taxon>
        <taxon>Bacilli</taxon>
        <taxon>Bacillales</taxon>
        <taxon>Bacillaceae</taxon>
        <taxon>Psychrobacillus</taxon>
    </lineage>
</organism>
<comment type="similarity">
    <text evidence="2">Belongs to the AB hydrolase superfamily. FUS2 hydrolase family.</text>
</comment>
<dbReference type="PANTHER" id="PTHR22946">
    <property type="entry name" value="DIENELACTONE HYDROLASE DOMAIN-CONTAINING PROTEIN-RELATED"/>
    <property type="match status" value="1"/>
</dbReference>
<dbReference type="Proteomes" id="UP000248646">
    <property type="component" value="Unassembled WGS sequence"/>
</dbReference>
<feature type="domain" description="AB hydrolase-1" evidence="3">
    <location>
        <begin position="31"/>
        <end position="139"/>
    </location>
</feature>
<dbReference type="RefSeq" id="WP_111440293.1">
    <property type="nucleotide sequence ID" value="NZ_QKZI01000007.1"/>
</dbReference>
<keyword evidence="5" id="KW-1185">Reference proteome</keyword>
<dbReference type="GO" id="GO:0052689">
    <property type="term" value="F:carboxylic ester hydrolase activity"/>
    <property type="evidence" value="ECO:0007669"/>
    <property type="project" value="UniProtKB-ARBA"/>
</dbReference>
<dbReference type="InterPro" id="IPR000073">
    <property type="entry name" value="AB_hydrolase_1"/>
</dbReference>
<dbReference type="Pfam" id="PF00561">
    <property type="entry name" value="Abhydrolase_1"/>
    <property type="match status" value="1"/>
</dbReference>
<reference evidence="4 5" key="1">
    <citation type="submission" date="2018-06" db="EMBL/GenBank/DDBJ databases">
        <title>Genomic Encyclopedia of Type Strains, Phase IV (KMG-IV): sequencing the most valuable type-strain genomes for metagenomic binning, comparative biology and taxonomic classification.</title>
        <authorList>
            <person name="Goeker M."/>
        </authorList>
    </citation>
    <scope>NUCLEOTIDE SEQUENCE [LARGE SCALE GENOMIC DNA]</scope>
    <source>
        <strain evidence="4 5">DSM 5</strain>
    </source>
</reference>
<dbReference type="AlphaFoldDB" id="A0A2W7MDF9"/>
<dbReference type="Gene3D" id="3.40.50.1820">
    <property type="entry name" value="alpha/beta hydrolase"/>
    <property type="match status" value="1"/>
</dbReference>
<dbReference type="EMBL" id="QKZI01000007">
    <property type="protein sequence ID" value="PZX03120.1"/>
    <property type="molecule type" value="Genomic_DNA"/>
</dbReference>
<proteinExistence type="inferred from homology"/>
<dbReference type="InterPro" id="IPR050261">
    <property type="entry name" value="FrsA_esterase"/>
</dbReference>
<name>A0A2W7MDF9_9BACI</name>
<protein>
    <recommendedName>
        <fullName evidence="3">AB hydrolase-1 domain-containing protein</fullName>
    </recommendedName>
</protein>
<dbReference type="PANTHER" id="PTHR22946:SF9">
    <property type="entry name" value="POLYKETIDE TRANSFERASE AF380"/>
    <property type="match status" value="1"/>
</dbReference>
<dbReference type="OrthoDB" id="9780269at2"/>
<comment type="caution">
    <text evidence="4">The sequence shown here is derived from an EMBL/GenBank/DDBJ whole genome shotgun (WGS) entry which is preliminary data.</text>
</comment>
<gene>
    <name evidence="4" type="ORF">C7437_10777</name>
</gene>
<accession>A0A2W7MDF9</accession>
<dbReference type="InterPro" id="IPR029058">
    <property type="entry name" value="AB_hydrolase_fold"/>
</dbReference>
<keyword evidence="1" id="KW-0378">Hydrolase</keyword>
<evidence type="ECO:0000313" key="4">
    <source>
        <dbReference type="EMBL" id="PZX03120.1"/>
    </source>
</evidence>
<evidence type="ECO:0000256" key="1">
    <source>
        <dbReference type="ARBA" id="ARBA00022801"/>
    </source>
</evidence>